<evidence type="ECO:0000313" key="4">
    <source>
        <dbReference type="Proteomes" id="UP000236161"/>
    </source>
</evidence>
<reference evidence="3 4" key="1">
    <citation type="journal article" date="2017" name="Nature">
        <title>The Apostasia genome and the evolution of orchids.</title>
        <authorList>
            <person name="Zhang G.Q."/>
            <person name="Liu K.W."/>
            <person name="Li Z."/>
            <person name="Lohaus R."/>
            <person name="Hsiao Y.Y."/>
            <person name="Niu S.C."/>
            <person name="Wang J.Y."/>
            <person name="Lin Y.C."/>
            <person name="Xu Q."/>
            <person name="Chen L.J."/>
            <person name="Yoshida K."/>
            <person name="Fujiwara S."/>
            <person name="Wang Z.W."/>
            <person name="Zhang Y.Q."/>
            <person name="Mitsuda N."/>
            <person name="Wang M."/>
            <person name="Liu G.H."/>
            <person name="Pecoraro L."/>
            <person name="Huang H.X."/>
            <person name="Xiao X.J."/>
            <person name="Lin M."/>
            <person name="Wu X.Y."/>
            <person name="Wu W.L."/>
            <person name="Chen Y.Y."/>
            <person name="Chang S.B."/>
            <person name="Sakamoto S."/>
            <person name="Ohme-Takagi M."/>
            <person name="Yagi M."/>
            <person name="Zeng S.J."/>
            <person name="Shen C.Y."/>
            <person name="Yeh C.M."/>
            <person name="Luo Y.B."/>
            <person name="Tsai W.C."/>
            <person name="Van de Peer Y."/>
            <person name="Liu Z.J."/>
        </authorList>
    </citation>
    <scope>NUCLEOTIDE SEQUENCE [LARGE SCALE GENOMIC DNA]</scope>
    <source>
        <strain evidence="4">cv. Shenzhen</strain>
        <tissue evidence="3">Stem</tissue>
    </source>
</reference>
<dbReference type="PANTHER" id="PTHR38926:SF5">
    <property type="entry name" value="F-BOX AND LEUCINE-RICH REPEAT PROTEIN 6"/>
    <property type="match status" value="1"/>
</dbReference>
<dbReference type="Proteomes" id="UP000236161">
    <property type="component" value="Unassembled WGS sequence"/>
</dbReference>
<dbReference type="AlphaFoldDB" id="A0A2I0AN87"/>
<evidence type="ECO:0000256" key="1">
    <source>
        <dbReference type="SAM" id="SignalP"/>
    </source>
</evidence>
<keyword evidence="4" id="KW-1185">Reference proteome</keyword>
<organism evidence="3 4">
    <name type="scientific">Apostasia shenzhenica</name>
    <dbReference type="NCBI Taxonomy" id="1088818"/>
    <lineage>
        <taxon>Eukaryota</taxon>
        <taxon>Viridiplantae</taxon>
        <taxon>Streptophyta</taxon>
        <taxon>Embryophyta</taxon>
        <taxon>Tracheophyta</taxon>
        <taxon>Spermatophyta</taxon>
        <taxon>Magnoliopsida</taxon>
        <taxon>Liliopsida</taxon>
        <taxon>Asparagales</taxon>
        <taxon>Orchidaceae</taxon>
        <taxon>Apostasioideae</taxon>
        <taxon>Apostasia</taxon>
    </lineage>
</organism>
<name>A0A2I0AN87_9ASPA</name>
<sequence length="256" mass="29016">MPTDCLAVIFSKLSLLDLTTAVPFVCKAWLQASSDPQCWKVLDFRISFPVFFNFALNRSRGAAVELRFPSHVSPSPEDLSLASQVCPGLKIVSLPRMGVDDEGHVLNLVERWKQLEVLEMESKPSVLPEMVKKIGLHCPNFHGLKLRGLIKKEDVAAIICYLPKLQQLDLSCCRLGREQLVSLVEGCRELKRLMVCDCVGFEADEEVKRKASGMEVFEHGGSRIEDDCEYDESVDEVDALEQMFMYYDDCYVMWLL</sequence>
<dbReference type="PANTHER" id="PTHR38926">
    <property type="entry name" value="F-BOX DOMAIN CONTAINING PROTEIN, EXPRESSED"/>
    <property type="match status" value="1"/>
</dbReference>
<gene>
    <name evidence="3" type="ORF">AXF42_Ash002317</name>
</gene>
<feature type="chain" id="PRO_5014129186" evidence="1">
    <location>
        <begin position="22"/>
        <end position="256"/>
    </location>
</feature>
<dbReference type="OrthoDB" id="1929062at2759"/>
<dbReference type="PROSITE" id="PS50181">
    <property type="entry name" value="FBOX"/>
    <property type="match status" value="1"/>
</dbReference>
<dbReference type="EMBL" id="KZ451969">
    <property type="protein sequence ID" value="PKA57013.1"/>
    <property type="molecule type" value="Genomic_DNA"/>
</dbReference>
<dbReference type="InterPro" id="IPR032675">
    <property type="entry name" value="LRR_dom_sf"/>
</dbReference>
<dbReference type="Gene3D" id="3.80.10.10">
    <property type="entry name" value="Ribonuclease Inhibitor"/>
    <property type="match status" value="1"/>
</dbReference>
<protein>
    <submittedName>
        <fullName evidence="3">F-box/LRR-repeat protein</fullName>
    </submittedName>
</protein>
<dbReference type="SUPFAM" id="SSF52047">
    <property type="entry name" value="RNI-like"/>
    <property type="match status" value="1"/>
</dbReference>
<evidence type="ECO:0000259" key="2">
    <source>
        <dbReference type="PROSITE" id="PS50181"/>
    </source>
</evidence>
<dbReference type="InterPro" id="IPR001810">
    <property type="entry name" value="F-box_dom"/>
</dbReference>
<proteinExistence type="predicted"/>
<dbReference type="SUPFAM" id="SSF81383">
    <property type="entry name" value="F-box domain"/>
    <property type="match status" value="1"/>
</dbReference>
<dbReference type="STRING" id="1088818.A0A2I0AN87"/>
<keyword evidence="1" id="KW-0732">Signal</keyword>
<dbReference type="InterPro" id="IPR036047">
    <property type="entry name" value="F-box-like_dom_sf"/>
</dbReference>
<feature type="domain" description="F-box" evidence="2">
    <location>
        <begin position="1"/>
        <end position="42"/>
    </location>
</feature>
<feature type="signal peptide" evidence="1">
    <location>
        <begin position="1"/>
        <end position="21"/>
    </location>
</feature>
<evidence type="ECO:0000313" key="3">
    <source>
        <dbReference type="EMBL" id="PKA57013.1"/>
    </source>
</evidence>
<dbReference type="Gene3D" id="1.20.1280.50">
    <property type="match status" value="1"/>
</dbReference>
<dbReference type="Pfam" id="PF00646">
    <property type="entry name" value="F-box"/>
    <property type="match status" value="1"/>
</dbReference>
<accession>A0A2I0AN87</accession>